<evidence type="ECO:0000256" key="3">
    <source>
        <dbReference type="ARBA" id="ARBA00022723"/>
    </source>
</evidence>
<keyword evidence="3" id="KW-0479">Metal-binding</keyword>
<name>A0A2K8U617_9GAMM</name>
<sequence length="477" mass="53081">MSTSNVIPGSAAVDALYDEAEHWHVNTGNARIHAKRLRGRWRTIKWASAAVWLIFFLGPYLRWDGRQAVLFDIPNRQYHLFGVTVLPQDFWMLSLLLLFFAILLAVATALAGRVWCGFFCFQTVWTDIFTWIEERLEGPPPQRRKLDAAPLTRDKLRIKATKHGIWLAIGFFTGFSFVSWFTPAPSLWLEFFSGQANGAVYITVALFTVGTYLLAGFLREQVCFWLCPYARIQGVMLDKTTLVPTYDERRGEPRGRVQKGEGAQQRTFGDCVDCKQCVAVCPTGIDIRGGQQEGCITCALCIDACDEVMDKVGRPRGLVRYASLDELEGKPARPLLKRPRVWVYSAILLLALSGILYGLSSLDAIDLKVLHERAPLFVTLGDGSVQNRYTLKVLNKMPEPLTVRISVTGPPGLTLVGADAPVNVHEGGVTATGVFVKVPKKNLTQEQAPIRFRVEAVRPNGQAIASERTSVFVGPPR</sequence>
<keyword evidence="10" id="KW-1185">Reference proteome</keyword>
<organism evidence="9 10">
    <name type="scientific">Candidatus Thiodictyon syntrophicum</name>
    <dbReference type="NCBI Taxonomy" id="1166950"/>
    <lineage>
        <taxon>Bacteria</taxon>
        <taxon>Pseudomonadati</taxon>
        <taxon>Pseudomonadota</taxon>
        <taxon>Gammaproteobacteria</taxon>
        <taxon>Chromatiales</taxon>
        <taxon>Chromatiaceae</taxon>
        <taxon>Thiodictyon</taxon>
    </lineage>
</organism>
<keyword evidence="5" id="KW-0408">Iron</keyword>
<dbReference type="PANTHER" id="PTHR30176">
    <property type="entry name" value="FERREDOXIN-TYPE PROTEIN NAPH"/>
    <property type="match status" value="1"/>
</dbReference>
<feature type="transmembrane region" description="Helical" evidence="7">
    <location>
        <begin position="198"/>
        <end position="218"/>
    </location>
</feature>
<keyword evidence="7" id="KW-1133">Transmembrane helix</keyword>
<feature type="transmembrane region" description="Helical" evidence="7">
    <location>
        <begin position="341"/>
        <end position="359"/>
    </location>
</feature>
<dbReference type="Pfam" id="PF11614">
    <property type="entry name" value="FixG_C"/>
    <property type="match status" value="1"/>
</dbReference>
<dbReference type="InterPro" id="IPR014116">
    <property type="entry name" value="Cyt_c_oxidase_cbb3_FixG"/>
</dbReference>
<dbReference type="InterPro" id="IPR013783">
    <property type="entry name" value="Ig-like_fold"/>
</dbReference>
<dbReference type="InterPro" id="IPR051684">
    <property type="entry name" value="Electron_Trans/Redox"/>
</dbReference>
<dbReference type="RefSeq" id="WP_100918812.1">
    <property type="nucleotide sequence ID" value="NZ_CP020370.1"/>
</dbReference>
<keyword evidence="6" id="KW-0411">Iron-sulfur</keyword>
<keyword evidence="4" id="KW-0249">Electron transport</keyword>
<dbReference type="GO" id="GO:0046872">
    <property type="term" value="F:metal ion binding"/>
    <property type="evidence" value="ECO:0007669"/>
    <property type="project" value="UniProtKB-KW"/>
</dbReference>
<dbReference type="AlphaFoldDB" id="A0A2K8U617"/>
<reference evidence="9 10" key="1">
    <citation type="submission" date="2017-03" db="EMBL/GenBank/DDBJ databases">
        <title>Complete genome sequence of Candidatus 'Thiodictyon syntrophicum' sp. nov. strain Cad16T, a photolithoautotroph purple sulfur bacterium isolated from an alpine meromictic lake.</title>
        <authorList>
            <person name="Luedin S.M."/>
            <person name="Pothier J.F."/>
            <person name="Danza F."/>
            <person name="Storelli N."/>
            <person name="Wittwer M."/>
            <person name="Tonolla M."/>
        </authorList>
    </citation>
    <scope>NUCLEOTIDE SEQUENCE [LARGE SCALE GENOMIC DNA]</scope>
    <source>
        <strain evidence="9 10">Cad16T</strain>
    </source>
</reference>
<evidence type="ECO:0000256" key="4">
    <source>
        <dbReference type="ARBA" id="ARBA00022982"/>
    </source>
</evidence>
<dbReference type="Pfam" id="PF12801">
    <property type="entry name" value="Fer4_5"/>
    <property type="match status" value="1"/>
</dbReference>
<evidence type="ECO:0000256" key="2">
    <source>
        <dbReference type="ARBA" id="ARBA00022485"/>
    </source>
</evidence>
<dbReference type="PROSITE" id="PS00198">
    <property type="entry name" value="4FE4S_FER_1"/>
    <property type="match status" value="1"/>
</dbReference>
<dbReference type="GO" id="GO:0005886">
    <property type="term" value="C:plasma membrane"/>
    <property type="evidence" value="ECO:0007669"/>
    <property type="project" value="TreeGrafter"/>
</dbReference>
<evidence type="ECO:0000256" key="1">
    <source>
        <dbReference type="ARBA" id="ARBA00022448"/>
    </source>
</evidence>
<dbReference type="OrthoDB" id="9811700at2"/>
<dbReference type="NCBIfam" id="TIGR02745">
    <property type="entry name" value="ccoG_rdxA_fixG"/>
    <property type="match status" value="1"/>
</dbReference>
<gene>
    <name evidence="9" type="ORF">THSYN_08780</name>
</gene>
<dbReference type="EMBL" id="CP020370">
    <property type="protein sequence ID" value="AUB81036.1"/>
    <property type="molecule type" value="Genomic_DNA"/>
</dbReference>
<feature type="transmembrane region" description="Helical" evidence="7">
    <location>
        <begin position="90"/>
        <end position="111"/>
    </location>
</feature>
<dbReference type="Pfam" id="PF13746">
    <property type="entry name" value="Fer4_18"/>
    <property type="match status" value="1"/>
</dbReference>
<dbReference type="Proteomes" id="UP000232638">
    <property type="component" value="Chromosome"/>
</dbReference>
<dbReference type="PROSITE" id="PS51379">
    <property type="entry name" value="4FE4S_FER_2"/>
    <property type="match status" value="1"/>
</dbReference>
<dbReference type="InterPro" id="IPR017900">
    <property type="entry name" value="4Fe4S_Fe_S_CS"/>
</dbReference>
<evidence type="ECO:0000256" key="7">
    <source>
        <dbReference type="SAM" id="Phobius"/>
    </source>
</evidence>
<protein>
    <submittedName>
        <fullName evidence="9">Cytochrome c oxidase accessory protein CcoG</fullName>
    </submittedName>
</protein>
<feature type="domain" description="4Fe-4S ferredoxin-type" evidence="8">
    <location>
        <begin position="262"/>
        <end position="290"/>
    </location>
</feature>
<keyword evidence="7" id="KW-0812">Transmembrane</keyword>
<evidence type="ECO:0000313" key="9">
    <source>
        <dbReference type="EMBL" id="AUB81036.1"/>
    </source>
</evidence>
<proteinExistence type="predicted"/>
<dbReference type="InterPro" id="IPR017896">
    <property type="entry name" value="4Fe4S_Fe-S-bd"/>
</dbReference>
<dbReference type="GO" id="GO:0051539">
    <property type="term" value="F:4 iron, 4 sulfur cluster binding"/>
    <property type="evidence" value="ECO:0007669"/>
    <property type="project" value="UniProtKB-KW"/>
</dbReference>
<feature type="transmembrane region" description="Helical" evidence="7">
    <location>
        <begin position="163"/>
        <end position="182"/>
    </location>
</feature>
<dbReference type="SUPFAM" id="SSF54862">
    <property type="entry name" value="4Fe-4S ferredoxins"/>
    <property type="match status" value="1"/>
</dbReference>
<evidence type="ECO:0000259" key="8">
    <source>
        <dbReference type="PROSITE" id="PS51379"/>
    </source>
</evidence>
<keyword evidence="7" id="KW-0472">Membrane</keyword>
<accession>A0A2K8U617</accession>
<dbReference type="PANTHER" id="PTHR30176:SF3">
    <property type="entry name" value="FERREDOXIN-TYPE PROTEIN NAPH"/>
    <property type="match status" value="1"/>
</dbReference>
<evidence type="ECO:0000313" key="10">
    <source>
        <dbReference type="Proteomes" id="UP000232638"/>
    </source>
</evidence>
<dbReference type="KEGG" id="tsy:THSYN_08780"/>
<evidence type="ECO:0000256" key="5">
    <source>
        <dbReference type="ARBA" id="ARBA00023004"/>
    </source>
</evidence>
<keyword evidence="1" id="KW-0813">Transport</keyword>
<evidence type="ECO:0000256" key="6">
    <source>
        <dbReference type="ARBA" id="ARBA00023014"/>
    </source>
</evidence>
<dbReference type="Gene3D" id="2.60.40.10">
    <property type="entry name" value="Immunoglobulins"/>
    <property type="match status" value="1"/>
</dbReference>
<keyword evidence="2" id="KW-0004">4Fe-4S</keyword>
<dbReference type="InterPro" id="IPR032879">
    <property type="entry name" value="FixG_C"/>
</dbReference>
<feature type="transmembrane region" description="Helical" evidence="7">
    <location>
        <begin position="43"/>
        <end position="61"/>
    </location>
</feature>